<dbReference type="SUPFAM" id="SSF52058">
    <property type="entry name" value="L domain-like"/>
    <property type="match status" value="1"/>
</dbReference>
<dbReference type="SUPFAM" id="SSF52047">
    <property type="entry name" value="RNI-like"/>
    <property type="match status" value="1"/>
</dbReference>
<evidence type="ECO:0000313" key="3">
    <source>
        <dbReference type="EMBL" id="CAL5078719.1"/>
    </source>
</evidence>
<accession>A0ABC9FPS2</accession>
<dbReference type="Pfam" id="PF23247">
    <property type="entry name" value="LRR_RPS2"/>
    <property type="match status" value="1"/>
</dbReference>
<keyword evidence="4" id="KW-1185">Reference proteome</keyword>
<dbReference type="Gene3D" id="3.80.10.10">
    <property type="entry name" value="Ribonuclease Inhibitor"/>
    <property type="match status" value="2"/>
</dbReference>
<protein>
    <recommendedName>
        <fullName evidence="2">Disease resistance protein At4g27190-like leucine-rich repeats domain-containing protein</fullName>
    </recommendedName>
</protein>
<sequence length="1038" mass="119007">MRTENVWADTINKAAEEILYALKEKTDTTRSVSSRDNVFYFDGWDGLGASAVLRDIAQRLTPTSPTGKKDLDELGFDQVIHIDCSMWESRRELQREVAKKLELPDEVMEMFDRQNEEDDFRGVPQGSRVEVQQVLKEMQQQIQKLNRRFLLIFHNGSGEEIDMASCCGFSLSGFSTNKVLWTFQGRFRLKPRTKVDKAVANAGMTDVFISATSADWETDPAKLWSHLVHEEAKEVAASCKINTCPRSTINQPVQVSECFMYMLELCRRAHQSINYDFSTHGANYWVCDGIIHQLQKGDRDVRLDDDDDDDDKSWKAAEALRREIQLDVDYHEFLPSSPLARFVESKPYWTSPTCGFTRIPDGSIPHRDMFHRHLDKLGVLKLSRCTFNFQSPPFLCCHSLRFLWLDHCQDNGTNTYGEGMEEDVRQCFQRLWVLEVRYTSCDQILSTQTLDLMTQLRELNVMGVQDWDMGQLQGRLPNIRKLRVTKSTVSCSSCSENDLLSDMNKMELLEFSGNNNVPTMMSLCGPRAINNSSCLETVIIDECSLQKISFRGYTELNNMLLKGWMSIRTLDISGTTVKTLDLTATNIYYLDELYLLGCEKLCAILWPPENKRPRDLAKLCIGTTQTTPTAQYRKEEDNRPRATGTSAALVLHSDRPTSEFDWYISVSDARLLVSLEPVYSSSRKAYVEVSSPTTGSCGSKDEGIGSGSSNHEQLNLPRHPAAPIVYVNITVDNLQQQASEDNDDAGGMMWMWPCPDVPHLPQQSCYMNIQDHTTRTELSLPRGGEQTSGTTITVPRFVPNYAKILHVHDSLSITSTPSHREYGSEWPNLQWCRIERCPNLDFVFYNVEGYGQIYQLRTFWASQLLKSRYISRLSRSFRAFPNLTFLHLDLCPRLIHVLPTLEYDESLLETLEIVWCGDLREIFPLHTYSHEPLQTHIDKPITREFTALKHIHLHELPSLQSICGARMLAPNLETVKIRGCWSLTRLPDVGSGDKIVECDCEKEWWDKLEWDDESQASRYKLIHSRYYKKILLRGSVLR</sequence>
<dbReference type="AlphaFoldDB" id="A0ABC9FPS2"/>
<organism evidence="3 4">
    <name type="scientific">Urochloa decumbens</name>
    <dbReference type="NCBI Taxonomy" id="240449"/>
    <lineage>
        <taxon>Eukaryota</taxon>
        <taxon>Viridiplantae</taxon>
        <taxon>Streptophyta</taxon>
        <taxon>Embryophyta</taxon>
        <taxon>Tracheophyta</taxon>
        <taxon>Spermatophyta</taxon>
        <taxon>Magnoliopsida</taxon>
        <taxon>Liliopsida</taxon>
        <taxon>Poales</taxon>
        <taxon>Poaceae</taxon>
        <taxon>PACMAD clade</taxon>
        <taxon>Panicoideae</taxon>
        <taxon>Panicodae</taxon>
        <taxon>Paniceae</taxon>
        <taxon>Melinidinae</taxon>
        <taxon>Urochloa</taxon>
    </lineage>
</organism>
<dbReference type="PANTHER" id="PTHR33463:SF148">
    <property type="entry name" value="NB-ARC DOMAIN-CONTAINING PROTEIN"/>
    <property type="match status" value="1"/>
</dbReference>
<feature type="region of interest" description="Disordered" evidence="1">
    <location>
        <begin position="690"/>
        <end position="714"/>
    </location>
</feature>
<feature type="domain" description="Disease resistance protein At4g27190-like leucine-rich repeats" evidence="2">
    <location>
        <begin position="873"/>
        <end position="986"/>
    </location>
</feature>
<proteinExistence type="predicted"/>
<evidence type="ECO:0000256" key="1">
    <source>
        <dbReference type="SAM" id="MobiDB-lite"/>
    </source>
</evidence>
<gene>
    <name evidence="3" type="ORF">URODEC1_LOCUS107272</name>
</gene>
<evidence type="ECO:0000313" key="4">
    <source>
        <dbReference type="Proteomes" id="UP001497457"/>
    </source>
</evidence>
<dbReference type="InterPro" id="IPR032675">
    <property type="entry name" value="LRR_dom_sf"/>
</dbReference>
<dbReference type="InterPro" id="IPR057135">
    <property type="entry name" value="At4g27190-like_LRR"/>
</dbReference>
<dbReference type="InterPro" id="IPR050905">
    <property type="entry name" value="Plant_NBS-LRR"/>
</dbReference>
<name>A0ABC9FPS2_9POAL</name>
<evidence type="ECO:0000259" key="2">
    <source>
        <dbReference type="Pfam" id="PF23247"/>
    </source>
</evidence>
<reference evidence="3" key="1">
    <citation type="submission" date="2024-10" db="EMBL/GenBank/DDBJ databases">
        <authorList>
            <person name="Ryan C."/>
        </authorList>
    </citation>
    <scope>NUCLEOTIDE SEQUENCE [LARGE SCALE GENOMIC DNA]</scope>
</reference>
<dbReference type="EMBL" id="OZ075117">
    <property type="protein sequence ID" value="CAL5078719.1"/>
    <property type="molecule type" value="Genomic_DNA"/>
</dbReference>
<dbReference type="PANTHER" id="PTHR33463">
    <property type="entry name" value="NB-ARC DOMAIN-CONTAINING PROTEIN-RELATED"/>
    <property type="match status" value="1"/>
</dbReference>
<dbReference type="Proteomes" id="UP001497457">
    <property type="component" value="Chromosome 7b"/>
</dbReference>